<protein>
    <submittedName>
        <fullName evidence="3">XapX domain-containing protein</fullName>
    </submittedName>
</protein>
<evidence type="ECO:0000256" key="1">
    <source>
        <dbReference type="SAM" id="MobiDB-lite"/>
    </source>
</evidence>
<organism evidence="3 4">
    <name type="scientific">Marilutibacter aestuarii</name>
    <dbReference type="NCBI Taxonomy" id="1706195"/>
    <lineage>
        <taxon>Bacteria</taxon>
        <taxon>Pseudomonadati</taxon>
        <taxon>Pseudomonadota</taxon>
        <taxon>Gammaproteobacteria</taxon>
        <taxon>Lysobacterales</taxon>
        <taxon>Lysobacteraceae</taxon>
        <taxon>Marilutibacter</taxon>
    </lineage>
</organism>
<dbReference type="OrthoDB" id="122938at2"/>
<feature type="region of interest" description="Disordered" evidence="1">
    <location>
        <begin position="54"/>
        <end position="77"/>
    </location>
</feature>
<keyword evidence="2" id="KW-0472">Membrane</keyword>
<feature type="transmembrane region" description="Helical" evidence="2">
    <location>
        <begin position="34"/>
        <end position="51"/>
    </location>
</feature>
<dbReference type="Proteomes" id="UP000318212">
    <property type="component" value="Unassembled WGS sequence"/>
</dbReference>
<dbReference type="InterPro" id="IPR020017">
    <property type="entry name" value="XapX_domain"/>
</dbReference>
<evidence type="ECO:0000313" key="3">
    <source>
        <dbReference type="EMBL" id="TQD46328.1"/>
    </source>
</evidence>
<sequence>MSFLFALGFATALLIGVGCRLLDLPLPAPPRWQGALLVVAMTLGFLLGAHLHGPGAQAPAPDVAGASFPAPPLEPPP</sequence>
<reference evidence="3 4" key="1">
    <citation type="submission" date="2019-06" db="EMBL/GenBank/DDBJ databases">
        <title>Lysobacter alkalisoli sp. nov. isolated from saline soil.</title>
        <authorList>
            <person name="Sun J.-Q."/>
            <person name="Xu L."/>
        </authorList>
    </citation>
    <scope>NUCLEOTIDE SEQUENCE [LARGE SCALE GENOMIC DNA]</scope>
    <source>
        <strain evidence="3 4">JCM 31130</strain>
    </source>
</reference>
<accession>A0A508AEX5</accession>
<evidence type="ECO:0000256" key="2">
    <source>
        <dbReference type="SAM" id="Phobius"/>
    </source>
</evidence>
<gene>
    <name evidence="3" type="ORF">FKV25_06670</name>
</gene>
<name>A0A508AEX5_9GAMM</name>
<dbReference type="EMBL" id="VICE01000066">
    <property type="protein sequence ID" value="TQD46328.1"/>
    <property type="molecule type" value="Genomic_DNA"/>
</dbReference>
<proteinExistence type="predicted"/>
<keyword evidence="2" id="KW-1133">Transmembrane helix</keyword>
<dbReference type="NCBIfam" id="TIGR03510">
    <property type="entry name" value="XapX"/>
    <property type="match status" value="1"/>
</dbReference>
<keyword evidence="4" id="KW-1185">Reference proteome</keyword>
<keyword evidence="2" id="KW-0812">Transmembrane</keyword>
<dbReference type="AlphaFoldDB" id="A0A508AEX5"/>
<evidence type="ECO:0000313" key="4">
    <source>
        <dbReference type="Proteomes" id="UP000318212"/>
    </source>
</evidence>
<comment type="caution">
    <text evidence="3">The sequence shown here is derived from an EMBL/GenBank/DDBJ whole genome shotgun (WGS) entry which is preliminary data.</text>
</comment>